<dbReference type="Proteomes" id="UP001595735">
    <property type="component" value="Unassembled WGS sequence"/>
</dbReference>
<dbReference type="SUPFAM" id="SSF56219">
    <property type="entry name" value="DNase I-like"/>
    <property type="match status" value="1"/>
</dbReference>
<evidence type="ECO:0000313" key="2">
    <source>
        <dbReference type="Proteomes" id="UP001595735"/>
    </source>
</evidence>
<accession>A0ABV7XSW8</accession>
<dbReference type="Gene3D" id="3.60.10.10">
    <property type="entry name" value="Endonuclease/exonuclease/phosphatase"/>
    <property type="match status" value="1"/>
</dbReference>
<dbReference type="InterPro" id="IPR036691">
    <property type="entry name" value="Endo/exonu/phosph_ase_sf"/>
</dbReference>
<reference evidence="2" key="1">
    <citation type="journal article" date="2019" name="Int. J. Syst. Evol. Microbiol.">
        <title>The Global Catalogue of Microorganisms (GCM) 10K type strain sequencing project: providing services to taxonomists for standard genome sequencing and annotation.</title>
        <authorList>
            <consortium name="The Broad Institute Genomics Platform"/>
            <consortium name="The Broad Institute Genome Sequencing Center for Infectious Disease"/>
            <person name="Wu L."/>
            <person name="Ma J."/>
        </authorList>
    </citation>
    <scope>NUCLEOTIDE SEQUENCE [LARGE SCALE GENOMIC DNA]</scope>
    <source>
        <strain evidence="2">CECT 7798</strain>
    </source>
</reference>
<evidence type="ECO:0008006" key="3">
    <source>
        <dbReference type="Google" id="ProtNLM"/>
    </source>
</evidence>
<gene>
    <name evidence="1" type="ORF">ACFONJ_06590</name>
</gene>
<evidence type="ECO:0000313" key="1">
    <source>
        <dbReference type="EMBL" id="MFC3755629.1"/>
    </source>
</evidence>
<dbReference type="RefSeq" id="WP_378169782.1">
    <property type="nucleotide sequence ID" value="NZ_JBHRYO010000002.1"/>
</dbReference>
<keyword evidence="2" id="KW-1185">Reference proteome</keyword>
<comment type="caution">
    <text evidence="1">The sequence shown here is derived from an EMBL/GenBank/DDBJ whole genome shotgun (WGS) entry which is preliminary data.</text>
</comment>
<sequence length="287" mass="33645">MSNVLRVLFWNINKNSLLDEVRNLVEIHNINLLVIIEYGEHEELILKNLQSYNTDFRLIQNIIFNKAKIFTTLNNIEINEIYGHSRYGIYSLNIENFENLLMGIVHFPSKVNWGNSEDHSGLCTSLREDVELKEFEVEHQRTFVLGDFNMNPFENGLISANGLNNTNSKEIAYLGQRDILNKPFKYFYNPMWNFFGEFSKGNTCGTHYFDTYKYINLHWNIYDQVIIRPDLLDDFHESHLEILTEIDGKSLLKNVNSTTRINKKISDHLPIKFNLNLQQNSNGKSLE</sequence>
<organism evidence="1 2">
    <name type="scientific">Chryseobacterium tructae</name>
    <dbReference type="NCBI Taxonomy" id="1037380"/>
    <lineage>
        <taxon>Bacteria</taxon>
        <taxon>Pseudomonadati</taxon>
        <taxon>Bacteroidota</taxon>
        <taxon>Flavobacteriia</taxon>
        <taxon>Flavobacteriales</taxon>
        <taxon>Weeksellaceae</taxon>
        <taxon>Chryseobacterium group</taxon>
        <taxon>Chryseobacterium</taxon>
    </lineage>
</organism>
<protein>
    <recommendedName>
        <fullName evidence="3">Endonuclease/exonuclease/phosphatase family protein</fullName>
    </recommendedName>
</protein>
<name>A0ABV7XSW8_9FLAO</name>
<dbReference type="EMBL" id="JBHRYO010000002">
    <property type="protein sequence ID" value="MFC3755629.1"/>
    <property type="molecule type" value="Genomic_DNA"/>
</dbReference>
<proteinExistence type="predicted"/>